<sequence>MPNVLEWARPSDLYRDYCLWDYKPIAKTEGKLRQSSLLWQSFETLSASPALRQLVEALRTELGAFQTVWGVKKLAEGFAWELYIYDYARIDRLADIQRVLQTIAPWVPSTITLPTDRPYFMFSFDIDAQLGTRHLDQLSVYIGNPGSSVSSGICYQLTDRGLRMDNLYYFFDARSQWKDIVAKVACSAHIGLREIPLDAILWPELRDCGVIVVANKKHNDGVYFSRITIDQLIFFAQRLNYPEPIKSFLRQNRDRLDHLLYDVGIDYRMIEGTLQVTKSAYYGVV</sequence>
<dbReference type="RefSeq" id="WP_164534832.1">
    <property type="nucleotide sequence ID" value="NZ_JAALFG010000003.1"/>
</dbReference>
<dbReference type="AlphaFoldDB" id="A0A6M1SFC6"/>
<comment type="caution">
    <text evidence="1">The sequence shown here is derived from an EMBL/GenBank/DDBJ whole genome shotgun (WGS) entry which is preliminary data.</text>
</comment>
<dbReference type="Proteomes" id="UP000474802">
    <property type="component" value="Unassembled WGS sequence"/>
</dbReference>
<gene>
    <name evidence="1" type="ORF">G5575_13735</name>
</gene>
<dbReference type="EMBL" id="JAALFG010000003">
    <property type="protein sequence ID" value="NGP18569.1"/>
    <property type="molecule type" value="Genomic_DNA"/>
</dbReference>
<protein>
    <submittedName>
        <fullName evidence="1">Uncharacterized protein</fullName>
    </submittedName>
</protein>
<evidence type="ECO:0000313" key="2">
    <source>
        <dbReference type="Proteomes" id="UP000474802"/>
    </source>
</evidence>
<reference evidence="1 2" key="2">
    <citation type="submission" date="2020-03" db="EMBL/GenBank/DDBJ databases">
        <title>Devosia chinhatensis sp. nov., isolated from a hexachlorocyclohexane (HCH) dump site in India.</title>
        <authorList>
            <person name="Kumar M."/>
            <person name="Lal R."/>
        </authorList>
    </citation>
    <scope>NUCLEOTIDE SEQUENCE [LARGE SCALE GENOMIC DNA]</scope>
    <source>
        <strain evidence="1 2">H239</strain>
    </source>
</reference>
<name>A0A6M1SFC6_9HYPH</name>
<reference evidence="1 2" key="1">
    <citation type="submission" date="2020-02" db="EMBL/GenBank/DDBJ databases">
        <authorList>
            <person name="Khan S.A."/>
            <person name="Jeon C.O."/>
            <person name="Chun B.H."/>
        </authorList>
    </citation>
    <scope>NUCLEOTIDE SEQUENCE [LARGE SCALE GENOMIC DNA]</scope>
    <source>
        <strain evidence="1 2">H239</strain>
    </source>
</reference>
<accession>A0A6M1SFC6</accession>
<proteinExistence type="predicted"/>
<evidence type="ECO:0000313" key="1">
    <source>
        <dbReference type="EMBL" id="NGP18569.1"/>
    </source>
</evidence>
<organism evidence="1 2">
    <name type="scientific">Devosia aurantiaca</name>
    <dbReference type="NCBI Taxonomy" id="2714858"/>
    <lineage>
        <taxon>Bacteria</taxon>
        <taxon>Pseudomonadati</taxon>
        <taxon>Pseudomonadota</taxon>
        <taxon>Alphaproteobacteria</taxon>
        <taxon>Hyphomicrobiales</taxon>
        <taxon>Devosiaceae</taxon>
        <taxon>Devosia</taxon>
    </lineage>
</organism>
<keyword evidence="2" id="KW-1185">Reference proteome</keyword>